<dbReference type="PANTHER" id="PTHR30290">
    <property type="entry name" value="PERIPLASMIC BINDING COMPONENT OF ABC TRANSPORTER"/>
    <property type="match status" value="1"/>
</dbReference>
<keyword evidence="3 4" id="KW-0732">Signal</keyword>
<evidence type="ECO:0000313" key="6">
    <source>
        <dbReference type="EMBL" id="MFD0917044.1"/>
    </source>
</evidence>
<comment type="subcellular location">
    <subcellularLocation>
        <location evidence="1">Periplasm</location>
    </subcellularLocation>
</comment>
<evidence type="ECO:0000259" key="5">
    <source>
        <dbReference type="Pfam" id="PF00496"/>
    </source>
</evidence>
<dbReference type="Gene3D" id="3.10.105.10">
    <property type="entry name" value="Dipeptide-binding Protein, Domain 3"/>
    <property type="match status" value="1"/>
</dbReference>
<evidence type="ECO:0000256" key="3">
    <source>
        <dbReference type="ARBA" id="ARBA00022729"/>
    </source>
</evidence>
<reference evidence="7" key="1">
    <citation type="journal article" date="2019" name="Int. J. Syst. Evol. Microbiol.">
        <title>The Global Catalogue of Microorganisms (GCM) 10K type strain sequencing project: providing services to taxonomists for standard genome sequencing and annotation.</title>
        <authorList>
            <consortium name="The Broad Institute Genomics Platform"/>
            <consortium name="The Broad Institute Genome Sequencing Center for Infectious Disease"/>
            <person name="Wu L."/>
            <person name="Ma J."/>
        </authorList>
    </citation>
    <scope>NUCLEOTIDE SEQUENCE [LARGE SCALE GENOMIC DNA]</scope>
    <source>
        <strain evidence="7">CCUG 60023</strain>
    </source>
</reference>
<dbReference type="PANTHER" id="PTHR30290:SF64">
    <property type="entry name" value="ABC TRANSPORTER PERIPLASMIC BINDING PROTEIN"/>
    <property type="match status" value="1"/>
</dbReference>
<feature type="domain" description="Solute-binding protein family 5" evidence="5">
    <location>
        <begin position="107"/>
        <end position="523"/>
    </location>
</feature>
<dbReference type="InterPro" id="IPR000914">
    <property type="entry name" value="SBP_5_dom"/>
</dbReference>
<dbReference type="Proteomes" id="UP001597101">
    <property type="component" value="Unassembled WGS sequence"/>
</dbReference>
<proteinExistence type="inferred from homology"/>
<dbReference type="InterPro" id="IPR030678">
    <property type="entry name" value="Peptide/Ni-bd"/>
</dbReference>
<dbReference type="PIRSF" id="PIRSF002741">
    <property type="entry name" value="MppA"/>
    <property type="match status" value="1"/>
</dbReference>
<comment type="similarity">
    <text evidence="2">Belongs to the bacterial solute-binding protein 5 family.</text>
</comment>
<evidence type="ECO:0000313" key="7">
    <source>
        <dbReference type="Proteomes" id="UP001597101"/>
    </source>
</evidence>
<feature type="chain" id="PRO_5045182309" evidence="4">
    <location>
        <begin position="24"/>
        <end position="619"/>
    </location>
</feature>
<evidence type="ECO:0000256" key="1">
    <source>
        <dbReference type="ARBA" id="ARBA00004418"/>
    </source>
</evidence>
<evidence type="ECO:0000256" key="4">
    <source>
        <dbReference type="SAM" id="SignalP"/>
    </source>
</evidence>
<dbReference type="RefSeq" id="WP_377212883.1">
    <property type="nucleotide sequence ID" value="NZ_JBHTJV010000009.1"/>
</dbReference>
<dbReference type="EMBL" id="JBHTJV010000009">
    <property type="protein sequence ID" value="MFD0917044.1"/>
    <property type="molecule type" value="Genomic_DNA"/>
</dbReference>
<gene>
    <name evidence="6" type="ORF">ACFQ14_11545</name>
</gene>
<feature type="signal peptide" evidence="4">
    <location>
        <begin position="1"/>
        <end position="23"/>
    </location>
</feature>
<keyword evidence="7" id="KW-1185">Reference proteome</keyword>
<dbReference type="Pfam" id="PF00496">
    <property type="entry name" value="SBP_bac_5"/>
    <property type="match status" value="1"/>
</dbReference>
<sequence length="619" mass="71087">MIKLFAPLAAVIASLCLALPAVAQETTWYTSSSLGAETKYKDSFPHYDYVNPNAPKGGTLNSAALGTFDSFNPFIVKGTAASGLTFFGGLLWDTLMAQGIDEASVSHPLIAEAFTYPDDYSSATYRLNPNAKFHDGKSITAEDVKWSMETLKQHSPQHVRYFANVQEVEIIDERTVRFVFNEKNNRELPHIMGDLPVLPKHWWTANGADGQPRDFTRSTLEIPLGNGPYRIASFSAGSSVTWERVPDYWAADLPVNKGRYNVDKRVIRYFTDPNAIWQAFTKGGLEDIREENRAQRWAQEYNFPAFEKGLVKRTQFKETSSFPMVGWVFNQRRDIFKDRRVRKALSLVLNFERMNKDLFFDQYKRLNTYFGGTELSATGMPEGRELEILEEFKAELPPEIFTEPFTQPVYESRGDERKYLREAFDLLKEAGWVREGTQLVNEQTKEPFKFVILGFDPNSERVNAPWMTSLRRLGIDVSYRVVDTSQFIQRRRGFDYDVVVAGAVQSLSPGNEQRDYWTSKSADTDGSRNWFGLKNPVVDKLVDRIIFAKDRTELVATTNALDRVLLFEYLQVHQWYLDQDRVAWWDKFGIPEKQPLYVGYDPESWWIDSEKEAALNAAQ</sequence>
<dbReference type="SUPFAM" id="SSF53850">
    <property type="entry name" value="Periplasmic binding protein-like II"/>
    <property type="match status" value="1"/>
</dbReference>
<organism evidence="6 7">
    <name type="scientific">Pseudahrensia aquimaris</name>
    <dbReference type="NCBI Taxonomy" id="744461"/>
    <lineage>
        <taxon>Bacteria</taxon>
        <taxon>Pseudomonadati</taxon>
        <taxon>Pseudomonadota</taxon>
        <taxon>Alphaproteobacteria</taxon>
        <taxon>Hyphomicrobiales</taxon>
        <taxon>Ahrensiaceae</taxon>
        <taxon>Pseudahrensia</taxon>
    </lineage>
</organism>
<protein>
    <submittedName>
        <fullName evidence="6">Extracellular solute-binding protein</fullName>
    </submittedName>
</protein>
<comment type="caution">
    <text evidence="6">The sequence shown here is derived from an EMBL/GenBank/DDBJ whole genome shotgun (WGS) entry which is preliminary data.</text>
</comment>
<evidence type="ECO:0000256" key="2">
    <source>
        <dbReference type="ARBA" id="ARBA00005695"/>
    </source>
</evidence>
<dbReference type="CDD" id="cd08497">
    <property type="entry name" value="MbnE-like"/>
    <property type="match status" value="1"/>
</dbReference>
<dbReference type="Gene3D" id="3.40.190.10">
    <property type="entry name" value="Periplasmic binding protein-like II"/>
    <property type="match status" value="1"/>
</dbReference>
<accession>A0ABW3FGL5</accession>
<dbReference type="InterPro" id="IPR039424">
    <property type="entry name" value="SBP_5"/>
</dbReference>
<name>A0ABW3FGL5_9HYPH</name>